<evidence type="ECO:0000313" key="3">
    <source>
        <dbReference type="Proteomes" id="UP000054350"/>
    </source>
</evidence>
<dbReference type="VEuPathDB" id="FungiDB:AMAG_18792"/>
<protein>
    <submittedName>
        <fullName evidence="2">Uncharacterized protein</fullName>
    </submittedName>
</protein>
<dbReference type="EMBL" id="GG745339">
    <property type="protein sequence ID" value="KNE61988.1"/>
    <property type="molecule type" value="Genomic_DNA"/>
</dbReference>
<dbReference type="Proteomes" id="UP000054350">
    <property type="component" value="Unassembled WGS sequence"/>
</dbReference>
<proteinExistence type="predicted"/>
<evidence type="ECO:0000313" key="2">
    <source>
        <dbReference type="EMBL" id="KNE61988.1"/>
    </source>
</evidence>
<keyword evidence="3" id="KW-1185">Reference proteome</keyword>
<organism evidence="2 3">
    <name type="scientific">Allomyces macrogynus (strain ATCC 38327)</name>
    <name type="common">Allomyces javanicus var. macrogynus</name>
    <dbReference type="NCBI Taxonomy" id="578462"/>
    <lineage>
        <taxon>Eukaryota</taxon>
        <taxon>Fungi</taxon>
        <taxon>Fungi incertae sedis</taxon>
        <taxon>Blastocladiomycota</taxon>
        <taxon>Blastocladiomycetes</taxon>
        <taxon>Blastocladiales</taxon>
        <taxon>Blastocladiaceae</taxon>
        <taxon>Allomyces</taxon>
    </lineage>
</organism>
<reference evidence="2 3" key="1">
    <citation type="submission" date="2009-11" db="EMBL/GenBank/DDBJ databases">
        <title>Annotation of Allomyces macrogynus ATCC 38327.</title>
        <authorList>
            <consortium name="The Broad Institute Genome Sequencing Platform"/>
            <person name="Russ C."/>
            <person name="Cuomo C."/>
            <person name="Burger G."/>
            <person name="Gray M.W."/>
            <person name="Holland P.W.H."/>
            <person name="King N."/>
            <person name="Lang F.B.F."/>
            <person name="Roger A.J."/>
            <person name="Ruiz-Trillo I."/>
            <person name="Young S.K."/>
            <person name="Zeng Q."/>
            <person name="Gargeya S."/>
            <person name="Fitzgerald M."/>
            <person name="Haas B."/>
            <person name="Abouelleil A."/>
            <person name="Alvarado L."/>
            <person name="Arachchi H.M."/>
            <person name="Berlin A."/>
            <person name="Chapman S.B."/>
            <person name="Gearin G."/>
            <person name="Goldberg J."/>
            <person name="Griggs A."/>
            <person name="Gujja S."/>
            <person name="Hansen M."/>
            <person name="Heiman D."/>
            <person name="Howarth C."/>
            <person name="Larimer J."/>
            <person name="Lui A."/>
            <person name="MacDonald P.J.P."/>
            <person name="McCowen C."/>
            <person name="Montmayeur A."/>
            <person name="Murphy C."/>
            <person name="Neiman D."/>
            <person name="Pearson M."/>
            <person name="Priest M."/>
            <person name="Roberts A."/>
            <person name="Saif S."/>
            <person name="Shea T."/>
            <person name="Sisk P."/>
            <person name="Stolte C."/>
            <person name="Sykes S."/>
            <person name="Wortman J."/>
            <person name="Nusbaum C."/>
            <person name="Birren B."/>
        </authorList>
    </citation>
    <scope>NUCLEOTIDE SEQUENCE [LARGE SCALE GENOMIC DNA]</scope>
    <source>
        <strain evidence="2 3">ATCC 38327</strain>
    </source>
</reference>
<sequence>MPPAPRRRRLASPLVAESTHQESALTRHAVRHPSICEPSPPVVAPATPAAAASAVPAMPAPMDTIPSVLWGVIAQYVGEPYAAIGHDTHDGSAADPYHRPLRHVDAMVRVCKTMYQAVQPLLWRQWTVDVVRGQHATAWLGGHPDIMVTAPEPSLLAETLRNLAQQDRGRGSMALDADLPVLAPPRPPSVAKDEVGNADWNERISSTGVPAVESVVGPGAGGHTDGEDNVVSDESDDDNDDDDDASSVNPAGATPAADLLVVSIPPRLAWQVVFASEEDGARLTSSAVSTLAALLRRLRLLHTLTIESAMAASAWPHLAKLLTPPLCVQRVEIDLHSFPRAAWPESHPIALHSMTEFRIAVRKGRVAYLPLHSNRLRRLKIEAPNASDRVWHQIVDHAATIEVMHVFFNEMQPTLPKDNVRLPPISNRKGTFPRLRALEMSSLTRRCCSSLMNVPHLESLHINALQQWKVATWNPRTLLGLELDRLPLHSIHELYFFNVDVPPDLWAQIAANMNLASATLINCAFLSDETASPVMISESKSLYSFRVPRPPRDPLAPRTFIQRLQLTPEP</sequence>
<feature type="compositionally biased region" description="Basic residues" evidence="1">
    <location>
        <begin position="1"/>
        <end position="10"/>
    </location>
</feature>
<gene>
    <name evidence="2" type="ORF">AMAG_18792</name>
</gene>
<feature type="compositionally biased region" description="Acidic residues" evidence="1">
    <location>
        <begin position="227"/>
        <end position="245"/>
    </location>
</feature>
<dbReference type="AlphaFoldDB" id="A0A0L0SHL5"/>
<evidence type="ECO:0000256" key="1">
    <source>
        <dbReference type="SAM" id="MobiDB-lite"/>
    </source>
</evidence>
<feature type="region of interest" description="Disordered" evidence="1">
    <location>
        <begin position="203"/>
        <end position="252"/>
    </location>
</feature>
<accession>A0A0L0SHL5</accession>
<name>A0A0L0SHL5_ALLM3</name>
<feature type="region of interest" description="Disordered" evidence="1">
    <location>
        <begin position="1"/>
        <end position="28"/>
    </location>
</feature>
<reference evidence="3" key="2">
    <citation type="submission" date="2009-11" db="EMBL/GenBank/DDBJ databases">
        <title>The Genome Sequence of Allomyces macrogynus strain ATCC 38327.</title>
        <authorList>
            <consortium name="The Broad Institute Genome Sequencing Platform"/>
            <person name="Russ C."/>
            <person name="Cuomo C."/>
            <person name="Shea T."/>
            <person name="Young S.K."/>
            <person name="Zeng Q."/>
            <person name="Koehrsen M."/>
            <person name="Haas B."/>
            <person name="Borodovsky M."/>
            <person name="Guigo R."/>
            <person name="Alvarado L."/>
            <person name="Berlin A."/>
            <person name="Borenstein D."/>
            <person name="Chen Z."/>
            <person name="Engels R."/>
            <person name="Freedman E."/>
            <person name="Gellesch M."/>
            <person name="Goldberg J."/>
            <person name="Griggs A."/>
            <person name="Gujja S."/>
            <person name="Heiman D."/>
            <person name="Hepburn T."/>
            <person name="Howarth C."/>
            <person name="Jen D."/>
            <person name="Larson L."/>
            <person name="Lewis B."/>
            <person name="Mehta T."/>
            <person name="Park D."/>
            <person name="Pearson M."/>
            <person name="Roberts A."/>
            <person name="Saif S."/>
            <person name="Shenoy N."/>
            <person name="Sisk P."/>
            <person name="Stolte C."/>
            <person name="Sykes S."/>
            <person name="Walk T."/>
            <person name="White J."/>
            <person name="Yandava C."/>
            <person name="Burger G."/>
            <person name="Gray M.W."/>
            <person name="Holland P.W.H."/>
            <person name="King N."/>
            <person name="Lang F.B.F."/>
            <person name="Roger A.J."/>
            <person name="Ruiz-Trillo I."/>
            <person name="Lander E."/>
            <person name="Nusbaum C."/>
        </authorList>
    </citation>
    <scope>NUCLEOTIDE SEQUENCE [LARGE SCALE GENOMIC DNA]</scope>
    <source>
        <strain evidence="3">ATCC 38327</strain>
    </source>
</reference>